<evidence type="ECO:0000256" key="2">
    <source>
        <dbReference type="SAM" id="Phobius"/>
    </source>
</evidence>
<accession>A0A7S2PRP4</accession>
<name>A0A7S2PRP4_9DINO</name>
<dbReference type="AlphaFoldDB" id="A0A7S2PRP4"/>
<dbReference type="Pfam" id="PF02714">
    <property type="entry name" value="RSN1_7TM"/>
    <property type="match status" value="1"/>
</dbReference>
<evidence type="ECO:0000313" key="4">
    <source>
        <dbReference type="EMBL" id="CAD9613465.1"/>
    </source>
</evidence>
<evidence type="ECO:0000256" key="1">
    <source>
        <dbReference type="SAM" id="MobiDB-lite"/>
    </source>
</evidence>
<feature type="domain" description="CSC1/OSCA1-like 7TM region" evidence="3">
    <location>
        <begin position="251"/>
        <end position="505"/>
    </location>
</feature>
<dbReference type="EMBL" id="HBGW01065889">
    <property type="protein sequence ID" value="CAD9613465.1"/>
    <property type="molecule type" value="Transcribed_RNA"/>
</dbReference>
<feature type="transmembrane region" description="Helical" evidence="2">
    <location>
        <begin position="232"/>
        <end position="256"/>
    </location>
</feature>
<gene>
    <name evidence="4" type="ORF">BRAN1462_LOCUS42008</name>
</gene>
<feature type="transmembrane region" description="Helical" evidence="2">
    <location>
        <begin position="339"/>
        <end position="361"/>
    </location>
</feature>
<keyword evidence="2" id="KW-0472">Membrane</keyword>
<protein>
    <recommendedName>
        <fullName evidence="3">CSC1/OSCA1-like 7TM region domain-containing protein</fullName>
    </recommendedName>
</protein>
<dbReference type="InterPro" id="IPR003864">
    <property type="entry name" value="CSC1/OSCA1-like_7TM"/>
</dbReference>
<sequence>MAVRGLVALMFVEKIRRRIKRPIYRRSHREIIQRTLWLSGLPVYDREKGEPFTLTDDEFAEVAADLTTHINAAISRRTNGFVKAVDMEVKVAPVIDEQSRLRQSLNNVQEEFETYTELARVDRPGCWGGLESRYYRRQEEKARIQKVKLQAELAQLLSAKKTMSGSAFVTFQEKQYSDLFLKEKPRCYKCRRYTYFTFGKAPFTAVTLCCTRAAHPEDMNWLNLQITWWRQVSIGAVLTVALLIGMVTLTLALTFASQADVLVPALRRKLEVLAGWLSARADVLGRDEKFWYVVSKQVPALLLVVINSLVLPECISRISEAIRLHQKSSAHTFQLHVNLVFLVLNSLIIPVFGLTSIGAFVQWGEQRLTTFTTMQLVSEVAKKLMQSSGVFAVRYILSCACVSNTISLLQLAQVGYRAVCRRLARTPREMVEATQNFPFAWGYWYAWTISIFTIGMALSSFVPSVLPCSFLFFAAQHYVDRYNLTNAVFDHGPQSENVFITRALHYMRCIVAAWWIAMSVAFWVILDRGFMEDWDCVVPLKLVRSILAILVVASAWLLVWSWWDLQSILHDSNFQMVDLSDRSYWRNLLFSIFETCSGSAKKQYSKKEMKGDATDMEAFLSTPETPRVLELGGWAARPPAEPDPPPGSSPEGDEDGAEERGADPVPNYWKGTTDAELTWDACSAGLQSEPFPL</sequence>
<feature type="transmembrane region" description="Helical" evidence="2">
    <location>
        <begin position="546"/>
        <end position="563"/>
    </location>
</feature>
<dbReference type="InterPro" id="IPR045122">
    <property type="entry name" value="Csc1-like"/>
</dbReference>
<organism evidence="4">
    <name type="scientific">Zooxanthella nutricula</name>
    <dbReference type="NCBI Taxonomy" id="1333877"/>
    <lineage>
        <taxon>Eukaryota</taxon>
        <taxon>Sar</taxon>
        <taxon>Alveolata</taxon>
        <taxon>Dinophyceae</taxon>
        <taxon>Peridiniales</taxon>
        <taxon>Peridiniales incertae sedis</taxon>
        <taxon>Zooxanthella</taxon>
    </lineage>
</organism>
<proteinExistence type="predicted"/>
<feature type="region of interest" description="Disordered" evidence="1">
    <location>
        <begin position="634"/>
        <end position="671"/>
    </location>
</feature>
<dbReference type="PANTHER" id="PTHR13018">
    <property type="entry name" value="PROBABLE MEMBRANE PROTEIN DUF221-RELATED"/>
    <property type="match status" value="1"/>
</dbReference>
<feature type="transmembrane region" description="Helical" evidence="2">
    <location>
        <begin position="505"/>
        <end position="526"/>
    </location>
</feature>
<dbReference type="PANTHER" id="PTHR13018:SF5">
    <property type="entry name" value="RE44586P"/>
    <property type="match status" value="1"/>
</dbReference>
<feature type="transmembrane region" description="Helical" evidence="2">
    <location>
        <begin position="395"/>
        <end position="419"/>
    </location>
</feature>
<feature type="transmembrane region" description="Helical" evidence="2">
    <location>
        <begin position="440"/>
        <end position="462"/>
    </location>
</feature>
<feature type="compositionally biased region" description="Pro residues" evidence="1">
    <location>
        <begin position="639"/>
        <end position="648"/>
    </location>
</feature>
<keyword evidence="2" id="KW-1133">Transmembrane helix</keyword>
<dbReference type="GO" id="GO:0005227">
    <property type="term" value="F:calcium-activated cation channel activity"/>
    <property type="evidence" value="ECO:0007669"/>
    <property type="project" value="InterPro"/>
</dbReference>
<reference evidence="4" key="1">
    <citation type="submission" date="2021-01" db="EMBL/GenBank/DDBJ databases">
        <authorList>
            <person name="Corre E."/>
            <person name="Pelletier E."/>
            <person name="Niang G."/>
            <person name="Scheremetjew M."/>
            <person name="Finn R."/>
            <person name="Kale V."/>
            <person name="Holt S."/>
            <person name="Cochrane G."/>
            <person name="Meng A."/>
            <person name="Brown T."/>
            <person name="Cohen L."/>
        </authorList>
    </citation>
    <scope>NUCLEOTIDE SEQUENCE</scope>
    <source>
        <strain evidence="4">RCC3387</strain>
    </source>
</reference>
<dbReference type="GO" id="GO:0005886">
    <property type="term" value="C:plasma membrane"/>
    <property type="evidence" value="ECO:0007669"/>
    <property type="project" value="TreeGrafter"/>
</dbReference>
<evidence type="ECO:0000259" key="3">
    <source>
        <dbReference type="Pfam" id="PF02714"/>
    </source>
</evidence>
<keyword evidence="2" id="KW-0812">Transmembrane</keyword>